<dbReference type="EMBL" id="BTSX01000002">
    <property type="protein sequence ID" value="GMS86939.1"/>
    <property type="molecule type" value="Genomic_DNA"/>
</dbReference>
<dbReference type="Proteomes" id="UP001432027">
    <property type="component" value="Unassembled WGS sequence"/>
</dbReference>
<evidence type="ECO:0000313" key="3">
    <source>
        <dbReference type="Proteomes" id="UP001432027"/>
    </source>
</evidence>
<keyword evidence="3" id="KW-1185">Reference proteome</keyword>
<organism evidence="2 3">
    <name type="scientific">Pristionchus entomophagus</name>
    <dbReference type="NCBI Taxonomy" id="358040"/>
    <lineage>
        <taxon>Eukaryota</taxon>
        <taxon>Metazoa</taxon>
        <taxon>Ecdysozoa</taxon>
        <taxon>Nematoda</taxon>
        <taxon>Chromadorea</taxon>
        <taxon>Rhabditida</taxon>
        <taxon>Rhabditina</taxon>
        <taxon>Diplogasteromorpha</taxon>
        <taxon>Diplogasteroidea</taxon>
        <taxon>Neodiplogasteridae</taxon>
        <taxon>Pristionchus</taxon>
    </lineage>
</organism>
<accession>A0AAV5T035</accession>
<evidence type="ECO:0000256" key="1">
    <source>
        <dbReference type="SAM" id="MobiDB-lite"/>
    </source>
</evidence>
<proteinExistence type="predicted"/>
<name>A0AAV5T035_9BILA</name>
<sequence length="103" mass="10912">NEIHLAIGSDSCSTGKSRLLRDVEVLWVEESSTDGFPVLRNLRTRQAVPMPMDNWNGTDPSVLDALLGASHTTTVPAPSPKQSMPVFSEQGDASGESFGAQGG</sequence>
<protein>
    <submittedName>
        <fullName evidence="2">Uncharacterized protein</fullName>
    </submittedName>
</protein>
<feature type="region of interest" description="Disordered" evidence="1">
    <location>
        <begin position="70"/>
        <end position="103"/>
    </location>
</feature>
<gene>
    <name evidence="2" type="ORF">PENTCL1PPCAC_9114</name>
</gene>
<evidence type="ECO:0000313" key="2">
    <source>
        <dbReference type="EMBL" id="GMS86939.1"/>
    </source>
</evidence>
<dbReference type="AlphaFoldDB" id="A0AAV5T035"/>
<feature type="compositionally biased region" description="Polar residues" evidence="1">
    <location>
        <begin position="70"/>
        <end position="82"/>
    </location>
</feature>
<reference evidence="2" key="1">
    <citation type="submission" date="2023-10" db="EMBL/GenBank/DDBJ databases">
        <title>Genome assembly of Pristionchus species.</title>
        <authorList>
            <person name="Yoshida K."/>
            <person name="Sommer R.J."/>
        </authorList>
    </citation>
    <scope>NUCLEOTIDE SEQUENCE</scope>
    <source>
        <strain evidence="2">RS0144</strain>
    </source>
</reference>
<comment type="caution">
    <text evidence="2">The sequence shown here is derived from an EMBL/GenBank/DDBJ whole genome shotgun (WGS) entry which is preliminary data.</text>
</comment>
<feature type="non-terminal residue" evidence="2">
    <location>
        <position position="1"/>
    </location>
</feature>
<feature type="non-terminal residue" evidence="2">
    <location>
        <position position="103"/>
    </location>
</feature>